<protein>
    <submittedName>
        <fullName evidence="1">Uncharacterized protein</fullName>
    </submittedName>
</protein>
<name>A0A9J6E1J2_RHIMP</name>
<organism evidence="1 2">
    <name type="scientific">Rhipicephalus microplus</name>
    <name type="common">Cattle tick</name>
    <name type="synonym">Boophilus microplus</name>
    <dbReference type="NCBI Taxonomy" id="6941"/>
    <lineage>
        <taxon>Eukaryota</taxon>
        <taxon>Metazoa</taxon>
        <taxon>Ecdysozoa</taxon>
        <taxon>Arthropoda</taxon>
        <taxon>Chelicerata</taxon>
        <taxon>Arachnida</taxon>
        <taxon>Acari</taxon>
        <taxon>Parasitiformes</taxon>
        <taxon>Ixodida</taxon>
        <taxon>Ixodoidea</taxon>
        <taxon>Ixodidae</taxon>
        <taxon>Rhipicephalinae</taxon>
        <taxon>Rhipicephalus</taxon>
        <taxon>Boophilus</taxon>
    </lineage>
</organism>
<accession>A0A9J6E1J2</accession>
<comment type="caution">
    <text evidence="1">The sequence shown here is derived from an EMBL/GenBank/DDBJ whole genome shotgun (WGS) entry which is preliminary data.</text>
</comment>
<reference evidence="1" key="2">
    <citation type="submission" date="2021-09" db="EMBL/GenBank/DDBJ databases">
        <authorList>
            <person name="Jia N."/>
            <person name="Wang J."/>
            <person name="Shi W."/>
            <person name="Du L."/>
            <person name="Sun Y."/>
            <person name="Zhan W."/>
            <person name="Jiang J."/>
            <person name="Wang Q."/>
            <person name="Zhang B."/>
            <person name="Ji P."/>
            <person name="Sakyi L.B."/>
            <person name="Cui X."/>
            <person name="Yuan T."/>
            <person name="Jiang B."/>
            <person name="Yang W."/>
            <person name="Lam T.T.-Y."/>
            <person name="Chang Q."/>
            <person name="Ding S."/>
            <person name="Wang X."/>
            <person name="Zhu J."/>
            <person name="Ruan X."/>
            <person name="Zhao L."/>
            <person name="Wei J."/>
            <person name="Que T."/>
            <person name="Du C."/>
            <person name="Cheng J."/>
            <person name="Dai P."/>
            <person name="Han X."/>
            <person name="Huang E."/>
            <person name="Gao Y."/>
            <person name="Liu J."/>
            <person name="Shao H."/>
            <person name="Ye R."/>
            <person name="Li L."/>
            <person name="Wei W."/>
            <person name="Wang X."/>
            <person name="Wang C."/>
            <person name="Huo Q."/>
            <person name="Li W."/>
            <person name="Guo W."/>
            <person name="Chen H."/>
            <person name="Chen S."/>
            <person name="Zhou L."/>
            <person name="Zhou L."/>
            <person name="Ni X."/>
            <person name="Tian J."/>
            <person name="Zhou Y."/>
            <person name="Sheng Y."/>
            <person name="Liu T."/>
            <person name="Pan Y."/>
            <person name="Xia L."/>
            <person name="Li J."/>
            <person name="Zhao F."/>
            <person name="Cao W."/>
        </authorList>
    </citation>
    <scope>NUCLEOTIDE SEQUENCE</scope>
    <source>
        <strain evidence="1">Rmic-2018</strain>
        <tissue evidence="1">Larvae</tissue>
    </source>
</reference>
<dbReference type="AlphaFoldDB" id="A0A9J6E1J2"/>
<dbReference type="Proteomes" id="UP000821866">
    <property type="component" value="Chromosome 4"/>
</dbReference>
<sequence>MLHDACDDPASLLGQVDALNVCPGAGTLEEFPFAIGNKRKTVLKSDCRDCFDELLVAPQDASKDLATLTHFCDKGGLPYHSEQLSAFVEALEMTFTTWFSHNELHHDS</sequence>
<gene>
    <name evidence="1" type="ORF">HPB51_012615</name>
</gene>
<proteinExistence type="predicted"/>
<evidence type="ECO:0000313" key="1">
    <source>
        <dbReference type="EMBL" id="KAH8028029.1"/>
    </source>
</evidence>
<reference evidence="1" key="1">
    <citation type="journal article" date="2020" name="Cell">
        <title>Large-Scale Comparative Analyses of Tick Genomes Elucidate Their Genetic Diversity and Vector Capacities.</title>
        <authorList>
            <consortium name="Tick Genome and Microbiome Consortium (TIGMIC)"/>
            <person name="Jia N."/>
            <person name="Wang J."/>
            <person name="Shi W."/>
            <person name="Du L."/>
            <person name="Sun Y."/>
            <person name="Zhan W."/>
            <person name="Jiang J.F."/>
            <person name="Wang Q."/>
            <person name="Zhang B."/>
            <person name="Ji P."/>
            <person name="Bell-Sakyi L."/>
            <person name="Cui X.M."/>
            <person name="Yuan T.T."/>
            <person name="Jiang B.G."/>
            <person name="Yang W.F."/>
            <person name="Lam T.T."/>
            <person name="Chang Q.C."/>
            <person name="Ding S.J."/>
            <person name="Wang X.J."/>
            <person name="Zhu J.G."/>
            <person name="Ruan X.D."/>
            <person name="Zhao L."/>
            <person name="Wei J.T."/>
            <person name="Ye R.Z."/>
            <person name="Que T.C."/>
            <person name="Du C.H."/>
            <person name="Zhou Y.H."/>
            <person name="Cheng J.X."/>
            <person name="Dai P.F."/>
            <person name="Guo W.B."/>
            <person name="Han X.H."/>
            <person name="Huang E.J."/>
            <person name="Li L.F."/>
            <person name="Wei W."/>
            <person name="Gao Y.C."/>
            <person name="Liu J.Z."/>
            <person name="Shao H.Z."/>
            <person name="Wang X."/>
            <person name="Wang C.C."/>
            <person name="Yang T.C."/>
            <person name="Huo Q.B."/>
            <person name="Li W."/>
            <person name="Chen H.Y."/>
            <person name="Chen S.E."/>
            <person name="Zhou L.G."/>
            <person name="Ni X.B."/>
            <person name="Tian J.H."/>
            <person name="Sheng Y."/>
            <person name="Liu T."/>
            <person name="Pan Y.S."/>
            <person name="Xia L.Y."/>
            <person name="Li J."/>
            <person name="Zhao F."/>
            <person name="Cao W.C."/>
        </authorList>
    </citation>
    <scope>NUCLEOTIDE SEQUENCE</scope>
    <source>
        <strain evidence="1">Rmic-2018</strain>
    </source>
</reference>
<keyword evidence="2" id="KW-1185">Reference proteome</keyword>
<dbReference type="EMBL" id="JABSTU010000006">
    <property type="protein sequence ID" value="KAH8028029.1"/>
    <property type="molecule type" value="Genomic_DNA"/>
</dbReference>
<evidence type="ECO:0000313" key="2">
    <source>
        <dbReference type="Proteomes" id="UP000821866"/>
    </source>
</evidence>